<dbReference type="EMBL" id="JACOOS010000005">
    <property type="protein sequence ID" value="MBC5677197.1"/>
    <property type="molecule type" value="Genomic_DNA"/>
</dbReference>
<dbReference type="SMART" id="SM01086">
    <property type="entry name" value="ClpB_D2-small"/>
    <property type="match status" value="1"/>
</dbReference>
<dbReference type="PANTHER" id="PTHR48102:SF7">
    <property type="entry name" value="ATP-DEPENDENT CLP PROTEASE ATP-BINDING SUBUNIT CLPX-LIKE, MITOCHONDRIAL"/>
    <property type="match status" value="1"/>
</dbReference>
<dbReference type="GO" id="GO:0006508">
    <property type="term" value="P:proteolysis"/>
    <property type="evidence" value="ECO:0007669"/>
    <property type="project" value="UniProtKB-KW"/>
</dbReference>
<dbReference type="PANTHER" id="PTHR48102">
    <property type="entry name" value="ATP-DEPENDENT CLP PROTEASE ATP-BINDING SUBUNIT CLPX-LIKE, MITOCHONDRIAL-RELATED"/>
    <property type="match status" value="1"/>
</dbReference>
<dbReference type="InterPro" id="IPR003959">
    <property type="entry name" value="ATPase_AAA_core"/>
</dbReference>
<dbReference type="Pfam" id="PF10431">
    <property type="entry name" value="ClpB_D2-small"/>
    <property type="match status" value="1"/>
</dbReference>
<dbReference type="GO" id="GO:0008233">
    <property type="term" value="F:peptidase activity"/>
    <property type="evidence" value="ECO:0007669"/>
    <property type="project" value="UniProtKB-KW"/>
</dbReference>
<sequence>MKKKCIICEREIDENEVSIRVHEDDQKDFSICSNCVERIYSMVQDAKAKEETVISVHPLDVYRHFEKKIISQDEAKKTLAVAVSNHFKRISHPELGIEKSNILLVGPTGCGKTAFAREIASYLQVPFVVADATSMTEAGYVGEDVSDILRRLLIVADGNIIEAQRGIIFIDEIDKLASGSNENTSMVKREGVQQALLKMLEGSRIAVPISSENSSTKKNVEIDTSQILFICGGAFPELYEKEEKKNYSIGFHNFEVTEKKTSIFEKIKNLGFLPELLGRLSVIVTLEKLDVTDIRRILVEPENSIVDQYKKLLSIDGISLDFSNEAMDTIAKKAIRLGTGARGLRTIMEKTMLDIMFKASEKSGSELVVTKEMVDAAFYEPDKSVY</sequence>
<dbReference type="Gene3D" id="1.10.8.60">
    <property type="match status" value="1"/>
</dbReference>
<dbReference type="SUPFAM" id="SSF52540">
    <property type="entry name" value="P-loop containing nucleoside triphosphate hydrolases"/>
    <property type="match status" value="1"/>
</dbReference>
<dbReference type="InterPro" id="IPR050052">
    <property type="entry name" value="ATP-dep_Clp_protease_ClpX"/>
</dbReference>
<organism evidence="6 7">
    <name type="scientific">Anaerostipes hominis</name>
    <name type="common">ex Liu et al. 2021</name>
    <dbReference type="NCBI Taxonomy" id="2763018"/>
    <lineage>
        <taxon>Bacteria</taxon>
        <taxon>Bacillati</taxon>
        <taxon>Bacillota</taxon>
        <taxon>Clostridia</taxon>
        <taxon>Lachnospirales</taxon>
        <taxon>Lachnospiraceae</taxon>
        <taxon>Anaerostipes</taxon>
    </lineage>
</organism>
<keyword evidence="7" id="KW-1185">Reference proteome</keyword>
<feature type="domain" description="AAA+ ATPase" evidence="4">
    <location>
        <begin position="98"/>
        <end position="316"/>
    </location>
</feature>
<dbReference type="SMART" id="SM00382">
    <property type="entry name" value="AAA"/>
    <property type="match status" value="1"/>
</dbReference>
<comment type="caution">
    <text evidence="6">The sequence shown here is derived from an EMBL/GenBank/DDBJ whole genome shotgun (WGS) entry which is preliminary data.</text>
</comment>
<dbReference type="RefSeq" id="WP_024727368.1">
    <property type="nucleotide sequence ID" value="NZ_JACOOS010000005.1"/>
</dbReference>
<proteinExistence type="predicted"/>
<dbReference type="Pfam" id="PF07724">
    <property type="entry name" value="AAA_2"/>
    <property type="match status" value="1"/>
</dbReference>
<keyword evidence="1" id="KW-0547">Nucleotide-binding</keyword>
<dbReference type="GO" id="GO:0005524">
    <property type="term" value="F:ATP binding"/>
    <property type="evidence" value="ECO:0007669"/>
    <property type="project" value="UniProtKB-KW"/>
</dbReference>
<dbReference type="InterPro" id="IPR019489">
    <property type="entry name" value="Clp_ATPase_C"/>
</dbReference>
<evidence type="ECO:0000256" key="1">
    <source>
        <dbReference type="ARBA" id="ARBA00022741"/>
    </source>
</evidence>
<evidence type="ECO:0000256" key="2">
    <source>
        <dbReference type="ARBA" id="ARBA00022840"/>
    </source>
</evidence>
<evidence type="ECO:0000313" key="6">
    <source>
        <dbReference type="EMBL" id="MBC5677197.1"/>
    </source>
</evidence>
<gene>
    <name evidence="6" type="primary">clpX</name>
    <name evidence="6" type="ORF">H8S22_06125</name>
</gene>
<keyword evidence="6" id="KW-0378">Hydrolase</keyword>
<accession>A0ABR7FPQ9</accession>
<evidence type="ECO:0000313" key="7">
    <source>
        <dbReference type="Proteomes" id="UP000635828"/>
    </source>
</evidence>
<keyword evidence="6" id="KW-0645">Protease</keyword>
<evidence type="ECO:0000259" key="4">
    <source>
        <dbReference type="SMART" id="SM00382"/>
    </source>
</evidence>
<dbReference type="InterPro" id="IPR027417">
    <property type="entry name" value="P-loop_NTPase"/>
</dbReference>
<evidence type="ECO:0000256" key="3">
    <source>
        <dbReference type="ARBA" id="ARBA00023186"/>
    </source>
</evidence>
<reference evidence="6 7" key="1">
    <citation type="submission" date="2020-08" db="EMBL/GenBank/DDBJ databases">
        <title>Genome public.</title>
        <authorList>
            <person name="Liu C."/>
            <person name="Sun Q."/>
        </authorList>
    </citation>
    <scope>NUCLEOTIDE SEQUENCE [LARGE SCALE GENOMIC DNA]</scope>
    <source>
        <strain evidence="6 7">NSJ-7</strain>
    </source>
</reference>
<dbReference type="InterPro" id="IPR003593">
    <property type="entry name" value="AAA+_ATPase"/>
</dbReference>
<keyword evidence="3" id="KW-0143">Chaperone</keyword>
<keyword evidence="2 6" id="KW-0067">ATP-binding</keyword>
<name>A0ABR7FPQ9_9FIRM</name>
<feature type="domain" description="Clp ATPase C-terminal" evidence="5">
    <location>
        <begin position="289"/>
        <end position="378"/>
    </location>
</feature>
<dbReference type="NCBIfam" id="NF003745">
    <property type="entry name" value="PRK05342.1"/>
    <property type="match status" value="1"/>
</dbReference>
<evidence type="ECO:0000259" key="5">
    <source>
        <dbReference type="SMART" id="SM01086"/>
    </source>
</evidence>
<dbReference type="Gene3D" id="3.40.50.300">
    <property type="entry name" value="P-loop containing nucleotide triphosphate hydrolases"/>
    <property type="match status" value="1"/>
</dbReference>
<dbReference type="Proteomes" id="UP000635828">
    <property type="component" value="Unassembled WGS sequence"/>
</dbReference>
<protein>
    <submittedName>
        <fullName evidence="6">ATP-dependent Clp protease ATP-binding subunit ClpX</fullName>
    </submittedName>
</protein>